<dbReference type="EMBL" id="MH884508">
    <property type="protein sequence ID" value="AYP68316.1"/>
    <property type="molecule type" value="Genomic_DNA"/>
</dbReference>
<keyword evidence="1" id="KW-0378">Hydrolase</keyword>
<organism evidence="1 2">
    <name type="scientific">Bacillus phage vB_BcoS-136</name>
    <dbReference type="NCBI Taxonomy" id="2419619"/>
    <lineage>
        <taxon>Viruses</taxon>
        <taxon>Duplodnaviria</taxon>
        <taxon>Heunggongvirae</taxon>
        <taxon>Uroviricota</taxon>
        <taxon>Caudoviricetes</taxon>
        <taxon>Heleneionescovirinae</taxon>
        <taxon>Kenyattavirus</taxon>
        <taxon>Kenyattavirus kv136</taxon>
    </lineage>
</organism>
<sequence>MENNKPKRFYKVGEMIWVISEKKEGKVKFIDKKDKKVTVTIKEGKDIKEVILDLWDIDKLKYKAKEKFVANRSNNNKKVTYFSSVNGGVIPTKDVENAGRDCYARFEPKIIDGKEVYELFIKRLTLAKIPLGFASYLNVDDLLSLKHERSSIGSTGIINVSGLIDSTYQGEVILQVVPLTHDIIISSEVDEKYFDEKLNAWFIPYSKAIAQAVVLKQSEAKDVHIPYDELLKKPSSRGTGGWGSSGK</sequence>
<dbReference type="Gene3D" id="2.70.40.10">
    <property type="match status" value="1"/>
</dbReference>
<protein>
    <submittedName>
        <fullName evidence="1">Deoxyuridine 5'-triphosphate nucleotidohydrolase</fullName>
    </submittedName>
</protein>
<proteinExistence type="predicted"/>
<dbReference type="GO" id="GO:0016787">
    <property type="term" value="F:hydrolase activity"/>
    <property type="evidence" value="ECO:0007669"/>
    <property type="project" value="UniProtKB-KW"/>
</dbReference>
<keyword evidence="2" id="KW-1185">Reference proteome</keyword>
<accession>A0A3G3BW43</accession>
<reference evidence="1 2" key="1">
    <citation type="submission" date="2018-09" db="EMBL/GenBank/DDBJ databases">
        <title>Comparative Genomic Analysis of Eight Novel Haloalkaliphilic Bacteriophages from Lake Elmenteita, Kenya.</title>
        <authorList>
            <person name="Akhwale J.K."/>
        </authorList>
    </citation>
    <scope>NUCLEOTIDE SEQUENCE [LARGE SCALE GENOMIC DNA]</scope>
</reference>
<evidence type="ECO:0000313" key="2">
    <source>
        <dbReference type="Proteomes" id="UP000274199"/>
    </source>
</evidence>
<dbReference type="SUPFAM" id="SSF51283">
    <property type="entry name" value="dUTPase-like"/>
    <property type="match status" value="1"/>
</dbReference>
<dbReference type="InterPro" id="IPR036157">
    <property type="entry name" value="dUTPase-like_sf"/>
</dbReference>
<dbReference type="Proteomes" id="UP000274199">
    <property type="component" value="Segment"/>
</dbReference>
<name>A0A3G3BW43_9CAUD</name>
<evidence type="ECO:0000313" key="1">
    <source>
        <dbReference type="EMBL" id="AYP68316.1"/>
    </source>
</evidence>
<gene>
    <name evidence="1" type="ORF">vBBcoS136_00202</name>
</gene>